<dbReference type="Gene3D" id="3.90.1340.10">
    <property type="entry name" value="Phage tail collar domain"/>
    <property type="match status" value="1"/>
</dbReference>
<protein>
    <submittedName>
        <fullName evidence="2">Tail Collar domain protein</fullName>
    </submittedName>
</protein>
<gene>
    <name evidence="2" type="ordered locus">Marme_1262</name>
</gene>
<sequence length="182" mass="19550">MSDPFIGEIKMFGFDWPPVNWSKCEGQEMLISQNAALFSLIHTTYGGNGQTTYNLPDLRGRTPIGAGDYVEPSTGVATDYSMGSKGGQEFVTLTPLNMPSHTHDFYASNDPSTNPALINGMMGKATDHTGTDFDLYSNANNLVTMSDTSCSYEGGGQAHPNTQPSAVTVFCIALDGIYPSRN</sequence>
<dbReference type="PATRIC" id="fig|717774.3.peg.1309"/>
<evidence type="ECO:0000313" key="2">
    <source>
        <dbReference type="EMBL" id="ADZ90535.1"/>
    </source>
</evidence>
<dbReference type="SUPFAM" id="SSF88874">
    <property type="entry name" value="Receptor-binding domain of short tail fibre protein gp12"/>
    <property type="match status" value="1"/>
</dbReference>
<dbReference type="EMBL" id="CP002583">
    <property type="protein sequence ID" value="ADZ90535.1"/>
    <property type="molecule type" value="Genomic_DNA"/>
</dbReference>
<dbReference type="eggNOG" id="COG4675">
    <property type="taxonomic scope" value="Bacteria"/>
</dbReference>
<dbReference type="InterPro" id="IPR037053">
    <property type="entry name" value="Phage_tail_collar_dom_sf"/>
</dbReference>
<accession>F2JVJ1</accession>
<evidence type="ECO:0000259" key="1">
    <source>
        <dbReference type="Pfam" id="PF07484"/>
    </source>
</evidence>
<dbReference type="HOGENOM" id="CLU_087872_1_1_6"/>
<feature type="domain" description="Phage tail collar" evidence="1">
    <location>
        <begin position="7"/>
        <end position="63"/>
    </location>
</feature>
<reference evidence="2 3" key="1">
    <citation type="journal article" date="2012" name="Stand. Genomic Sci.">
        <title>Complete genome sequence of the melanogenic marine bacterium Marinomonas mediterranea type strain (MMB-1(T)).</title>
        <authorList>
            <person name="Lucas-Elio P."/>
            <person name="Goodwin L."/>
            <person name="Woyke T."/>
            <person name="Pitluck S."/>
            <person name="Nolan M."/>
            <person name="Kyrpides N.C."/>
            <person name="Detter J.C."/>
            <person name="Copeland A."/>
            <person name="Teshima H."/>
            <person name="Bruce D."/>
            <person name="Detter C."/>
            <person name="Tapia R."/>
            <person name="Han S."/>
            <person name="Land M.L."/>
            <person name="Ivanova N."/>
            <person name="Mikhailova N."/>
            <person name="Johnston A.W."/>
            <person name="Sanchez-Amat A."/>
        </authorList>
    </citation>
    <scope>NUCLEOTIDE SEQUENCE [LARGE SCALE GENOMIC DNA]</scope>
    <source>
        <strain evidence="3">ATCC 700492 / JCM 21426 / NBRC 103028 / MMB-1</strain>
    </source>
</reference>
<proteinExistence type="predicted"/>
<organism evidence="2 3">
    <name type="scientific">Marinomonas mediterranea (strain ATCC 700492 / JCM 21426 / NBRC 103028 / MMB-1)</name>
    <dbReference type="NCBI Taxonomy" id="717774"/>
    <lineage>
        <taxon>Bacteria</taxon>
        <taxon>Pseudomonadati</taxon>
        <taxon>Pseudomonadota</taxon>
        <taxon>Gammaproteobacteria</taxon>
        <taxon>Oceanospirillales</taxon>
        <taxon>Oceanospirillaceae</taxon>
        <taxon>Marinomonas</taxon>
    </lineage>
</organism>
<dbReference type="InterPro" id="IPR011083">
    <property type="entry name" value="Phage_tail_collar_dom"/>
</dbReference>
<dbReference type="KEGG" id="mme:Marme_1262"/>
<evidence type="ECO:0000313" key="3">
    <source>
        <dbReference type="Proteomes" id="UP000001062"/>
    </source>
</evidence>
<dbReference type="Pfam" id="PF07484">
    <property type="entry name" value="Collar"/>
    <property type="match status" value="1"/>
</dbReference>
<name>F2JVJ1_MARM1</name>
<dbReference type="OrthoDB" id="9810174at2"/>
<dbReference type="STRING" id="717774.Marme_1262"/>
<dbReference type="RefSeq" id="WP_013660440.1">
    <property type="nucleotide sequence ID" value="NC_015276.1"/>
</dbReference>
<dbReference type="Proteomes" id="UP000001062">
    <property type="component" value="Chromosome"/>
</dbReference>
<dbReference type="AlphaFoldDB" id="F2JVJ1"/>
<keyword evidence="3" id="KW-1185">Reference proteome</keyword>